<comment type="caution">
    <text evidence="1">The sequence shown here is derived from an EMBL/GenBank/DDBJ whole genome shotgun (WGS) entry which is preliminary data.</text>
</comment>
<sequence length="84" mass="8560">MLVDNLRMLDAYVGTYGCAGCLFTLDGLRISAQHDHEYGQGNDYKRLPVTGISTLSPGPPASGSLTCASSVSSVGVVGVVGVVG</sequence>
<evidence type="ECO:0000313" key="1">
    <source>
        <dbReference type="EMBL" id="MUH59493.1"/>
    </source>
</evidence>
<accession>A0A7K1J4B4</accession>
<proteinExistence type="predicted"/>
<dbReference type="AlphaFoldDB" id="A0A7K1J4B4"/>
<protein>
    <submittedName>
        <fullName evidence="1">Uncharacterized protein</fullName>
    </submittedName>
</protein>
<name>A0A7K1J4B4_9BIFI</name>
<gene>
    <name evidence="1" type="ORF">GSD1FS_0822</name>
</gene>
<reference evidence="1 2" key="1">
    <citation type="submission" date="2019-09" db="EMBL/GenBank/DDBJ databases">
        <title>Bifidobacterium canis sp. nov., isolated from the digestive tract of German Shepherd dog puppy.</title>
        <authorList>
            <person name="Bunesova V."/>
        </authorList>
    </citation>
    <scope>NUCLEOTIDE SEQUENCE [LARGE SCALE GENOMIC DNA]</scope>
    <source>
        <strain evidence="1 2">GSD1FS</strain>
    </source>
</reference>
<keyword evidence="2" id="KW-1185">Reference proteome</keyword>
<dbReference type="Proteomes" id="UP000487882">
    <property type="component" value="Unassembled WGS sequence"/>
</dbReference>
<evidence type="ECO:0000313" key="2">
    <source>
        <dbReference type="Proteomes" id="UP000487882"/>
    </source>
</evidence>
<organism evidence="1 2">
    <name type="scientific">Bifidobacterium canis</name>
    <dbReference type="NCBI Taxonomy" id="2610880"/>
    <lineage>
        <taxon>Bacteria</taxon>
        <taxon>Bacillati</taxon>
        <taxon>Actinomycetota</taxon>
        <taxon>Actinomycetes</taxon>
        <taxon>Bifidobacteriales</taxon>
        <taxon>Bifidobacteriaceae</taxon>
        <taxon>Bifidobacterium</taxon>
    </lineage>
</organism>
<dbReference type="EMBL" id="WNLP01000002">
    <property type="protein sequence ID" value="MUH59493.1"/>
    <property type="molecule type" value="Genomic_DNA"/>
</dbReference>